<dbReference type="GO" id="GO:0043565">
    <property type="term" value="F:sequence-specific DNA binding"/>
    <property type="evidence" value="ECO:0007669"/>
    <property type="project" value="InterPro"/>
</dbReference>
<feature type="compositionally biased region" description="Basic residues" evidence="9">
    <location>
        <begin position="85"/>
        <end position="96"/>
    </location>
</feature>
<feature type="domain" description="DOG1" evidence="11">
    <location>
        <begin position="372"/>
        <end position="586"/>
    </location>
</feature>
<dbReference type="PANTHER" id="PTHR45693">
    <property type="entry name" value="TRANSCRIPTION FACTOR TGA9"/>
    <property type="match status" value="1"/>
</dbReference>
<dbReference type="GeneID" id="110800711"/>
<dbReference type="Gene3D" id="1.20.5.170">
    <property type="match status" value="1"/>
</dbReference>
<dbReference type="InterPro" id="IPR004827">
    <property type="entry name" value="bZIP"/>
</dbReference>
<feature type="compositionally biased region" description="Gly residues" evidence="9">
    <location>
        <begin position="190"/>
        <end position="203"/>
    </location>
</feature>
<evidence type="ECO:0000259" key="10">
    <source>
        <dbReference type="PROSITE" id="PS50217"/>
    </source>
</evidence>
<dbReference type="SMART" id="SM00338">
    <property type="entry name" value="BRLZ"/>
    <property type="match status" value="1"/>
</dbReference>
<gene>
    <name evidence="13" type="primary">LOC110800711</name>
</gene>
<evidence type="ECO:0000256" key="6">
    <source>
        <dbReference type="ARBA" id="ARBA00023163"/>
    </source>
</evidence>
<evidence type="ECO:0000256" key="2">
    <source>
        <dbReference type="ARBA" id="ARBA00007163"/>
    </source>
</evidence>
<comment type="subcellular location">
    <subcellularLocation>
        <location evidence="1">Nucleus</location>
    </subcellularLocation>
</comment>
<reference evidence="13" key="2">
    <citation type="submission" date="2025-08" db="UniProtKB">
        <authorList>
            <consortium name="RefSeq"/>
        </authorList>
    </citation>
    <scope>IDENTIFICATION</scope>
    <source>
        <tissue evidence="13">Leaf</tissue>
    </source>
</reference>
<dbReference type="InterPro" id="IPR046347">
    <property type="entry name" value="bZIP_sf"/>
</dbReference>
<evidence type="ECO:0000259" key="11">
    <source>
        <dbReference type="PROSITE" id="PS51806"/>
    </source>
</evidence>
<organism evidence="12 13">
    <name type="scientific">Spinacia oleracea</name>
    <name type="common">Spinach</name>
    <dbReference type="NCBI Taxonomy" id="3562"/>
    <lineage>
        <taxon>Eukaryota</taxon>
        <taxon>Viridiplantae</taxon>
        <taxon>Streptophyta</taxon>
        <taxon>Embryophyta</taxon>
        <taxon>Tracheophyta</taxon>
        <taxon>Spermatophyta</taxon>
        <taxon>Magnoliopsida</taxon>
        <taxon>eudicotyledons</taxon>
        <taxon>Gunneridae</taxon>
        <taxon>Pentapetalae</taxon>
        <taxon>Caryophyllales</taxon>
        <taxon>Chenopodiaceae</taxon>
        <taxon>Chenopodioideae</taxon>
        <taxon>Anserineae</taxon>
        <taxon>Spinacia</taxon>
    </lineage>
</organism>
<evidence type="ECO:0000256" key="3">
    <source>
        <dbReference type="ARBA" id="ARBA00023015"/>
    </source>
</evidence>
<feature type="region of interest" description="Disordered" evidence="9">
    <location>
        <begin position="172"/>
        <end position="305"/>
    </location>
</feature>
<keyword evidence="5" id="KW-0010">Activator</keyword>
<evidence type="ECO:0000256" key="4">
    <source>
        <dbReference type="ARBA" id="ARBA00023125"/>
    </source>
</evidence>
<dbReference type="PROSITE" id="PS50217">
    <property type="entry name" value="BZIP"/>
    <property type="match status" value="1"/>
</dbReference>
<accession>A0A9R0K7R6</accession>
<dbReference type="InterPro" id="IPR025422">
    <property type="entry name" value="TGA_domain"/>
</dbReference>
<dbReference type="PROSITE" id="PS51806">
    <property type="entry name" value="DOG1"/>
    <property type="match status" value="1"/>
</dbReference>
<dbReference type="RefSeq" id="XP_021861716.1">
    <property type="nucleotide sequence ID" value="XM_022006024.2"/>
</dbReference>
<dbReference type="PROSITE" id="PS00036">
    <property type="entry name" value="BZIP_BASIC"/>
    <property type="match status" value="1"/>
</dbReference>
<feature type="compositionally biased region" description="Basic and acidic residues" evidence="9">
    <location>
        <begin position="266"/>
        <end position="284"/>
    </location>
</feature>
<feature type="compositionally biased region" description="Low complexity" evidence="9">
    <location>
        <begin position="141"/>
        <end position="150"/>
    </location>
</feature>
<feature type="coiled-coil region" evidence="8">
    <location>
        <begin position="321"/>
        <end position="348"/>
    </location>
</feature>
<dbReference type="CDD" id="cd14708">
    <property type="entry name" value="bZIP_HBP1b-like"/>
    <property type="match status" value="1"/>
</dbReference>
<evidence type="ECO:0000256" key="8">
    <source>
        <dbReference type="SAM" id="Coils"/>
    </source>
</evidence>
<dbReference type="OrthoDB" id="2015618at2759"/>
<keyword evidence="4" id="KW-0238">DNA-binding</keyword>
<reference evidence="12" key="1">
    <citation type="journal article" date="2021" name="Nat. Commun.">
        <title>Genomic analyses provide insights into spinach domestication and the genetic basis of agronomic traits.</title>
        <authorList>
            <person name="Cai X."/>
            <person name="Sun X."/>
            <person name="Xu C."/>
            <person name="Sun H."/>
            <person name="Wang X."/>
            <person name="Ge C."/>
            <person name="Zhang Z."/>
            <person name="Wang Q."/>
            <person name="Fei Z."/>
            <person name="Jiao C."/>
            <person name="Wang Q."/>
        </authorList>
    </citation>
    <scope>NUCLEOTIDE SEQUENCE [LARGE SCALE GENOMIC DNA]</scope>
    <source>
        <strain evidence="12">cv. Varoflay</strain>
    </source>
</reference>
<dbReference type="GO" id="GO:0003700">
    <property type="term" value="F:DNA-binding transcription factor activity"/>
    <property type="evidence" value="ECO:0007669"/>
    <property type="project" value="InterPro"/>
</dbReference>
<feature type="compositionally biased region" description="Basic residues" evidence="9">
    <location>
        <begin position="103"/>
        <end position="114"/>
    </location>
</feature>
<protein>
    <submittedName>
        <fullName evidence="13">BZIP transcription factor TGA10</fullName>
    </submittedName>
</protein>
<feature type="compositionally biased region" description="Gly residues" evidence="9">
    <location>
        <begin position="229"/>
        <end position="238"/>
    </location>
</feature>
<feature type="region of interest" description="Disordered" evidence="9">
    <location>
        <begin position="36"/>
        <end position="150"/>
    </location>
</feature>
<dbReference type="FunFam" id="1.20.5.170:FF:000019">
    <property type="entry name" value="BZIP family transcription factor"/>
    <property type="match status" value="1"/>
</dbReference>
<keyword evidence="8" id="KW-0175">Coiled coil</keyword>
<feature type="compositionally biased region" description="Low complexity" evidence="9">
    <location>
        <begin position="36"/>
        <end position="72"/>
    </location>
</feature>
<keyword evidence="12" id="KW-1185">Reference proteome</keyword>
<keyword evidence="6" id="KW-0804">Transcription</keyword>
<dbReference type="AlphaFoldDB" id="A0A9R0K7R6"/>
<feature type="compositionally biased region" description="Polar residues" evidence="9">
    <location>
        <begin position="178"/>
        <end position="187"/>
    </location>
</feature>
<dbReference type="Proteomes" id="UP000813463">
    <property type="component" value="Chromosome 3"/>
</dbReference>
<dbReference type="Pfam" id="PF00170">
    <property type="entry name" value="bZIP_1"/>
    <property type="match status" value="1"/>
</dbReference>
<dbReference type="GO" id="GO:0006351">
    <property type="term" value="P:DNA-templated transcription"/>
    <property type="evidence" value="ECO:0007669"/>
    <property type="project" value="InterPro"/>
</dbReference>
<feature type="compositionally biased region" description="Low complexity" evidence="9">
    <location>
        <begin position="255"/>
        <end position="264"/>
    </location>
</feature>
<evidence type="ECO:0000256" key="1">
    <source>
        <dbReference type="ARBA" id="ARBA00004123"/>
    </source>
</evidence>
<dbReference type="SUPFAM" id="SSF57959">
    <property type="entry name" value="Leucine zipper domain"/>
    <property type="match status" value="1"/>
</dbReference>
<evidence type="ECO:0000313" key="13">
    <source>
        <dbReference type="RefSeq" id="XP_021861716.1"/>
    </source>
</evidence>
<dbReference type="Pfam" id="PF14144">
    <property type="entry name" value="DOG1"/>
    <property type="match status" value="1"/>
</dbReference>
<evidence type="ECO:0000256" key="9">
    <source>
        <dbReference type="SAM" id="MobiDB-lite"/>
    </source>
</evidence>
<feature type="compositionally biased region" description="Low complexity" evidence="9">
    <location>
        <begin position="115"/>
        <end position="133"/>
    </location>
</feature>
<dbReference type="GO" id="GO:0005634">
    <property type="term" value="C:nucleus"/>
    <property type="evidence" value="ECO:0007669"/>
    <property type="project" value="UniProtKB-SubCell"/>
</dbReference>
<dbReference type="KEGG" id="soe:110800711"/>
<evidence type="ECO:0000256" key="7">
    <source>
        <dbReference type="ARBA" id="ARBA00023242"/>
    </source>
</evidence>
<evidence type="ECO:0000256" key="5">
    <source>
        <dbReference type="ARBA" id="ARBA00023159"/>
    </source>
</evidence>
<keyword evidence="3" id="KW-0805">Transcription regulation</keyword>
<dbReference type="PANTHER" id="PTHR45693:SF13">
    <property type="entry name" value="TRANSCRIPTION FACTOR TGA10"/>
    <property type="match status" value="1"/>
</dbReference>
<evidence type="ECO:0000313" key="12">
    <source>
        <dbReference type="Proteomes" id="UP000813463"/>
    </source>
</evidence>
<sequence>MGFLGEVEAAAATQQDMKQLLTSGVVHPFTASAAAAGTTTTATATTTTTPRNISTNNINNKNINMSSSSTSNESHHLELQQFSLLHHHHHHHHHQHHQEPQHHQHQQQHHHSPQQHHQNISFSMMQSSPSSSSLPGNNFMGAGKESSSSAAGAYDLGELDQALFLYLDGQTDHEQQRQNHNSSSTSPPLGRGGGGGGGGGGGMRPPTLNIFPSQPMHVEPSITKASSGGVLGGGGQSTSGGSKRPSEQPPPIELSNNNNINNKSKNQHEATAEQSKSIKREGNRKGPTSSSEQEGPKTPDPKTLRRLAQNREAARKSRLRKKAYVQQLESSRIRLAQLEQELQRARAQGIFFGGGGTDNGIPLGVANISSDAAVFDLEYTRWLEEHHRLTCELRAAVQEHISENELKMYVDNCLAHYDVVMNLKSMVAKTDVFHLVSGMWKTPAERCFMWMGGFRPSELIKIILHQIEPLSDQQLMGICGLQQSTHEAEEALSQGLEALQQSLSDVISSDALSCPPNMNNYMGQMALAINKLSTMENFVRQADSLRHQTFQRLYQILTTRQAARCFLTIAEYFHRLRALSSLWMARPRQE</sequence>
<name>A0A9R0K7R6_SPIOL</name>
<feature type="domain" description="BZIP" evidence="10">
    <location>
        <begin position="300"/>
        <end position="344"/>
    </location>
</feature>
<keyword evidence="7" id="KW-0539">Nucleus</keyword>
<comment type="similarity">
    <text evidence="2">Belongs to the bZIP family.</text>
</comment>
<feature type="compositionally biased region" description="Basic and acidic residues" evidence="9">
    <location>
        <begin position="294"/>
        <end position="303"/>
    </location>
</feature>
<proteinExistence type="inferred from homology"/>